<feature type="modified residue" description="4-aspartylphosphate" evidence="5">
    <location>
        <position position="55"/>
    </location>
</feature>
<dbReference type="RefSeq" id="WP_185049903.1">
    <property type="nucleotide sequence ID" value="NZ_BAABIX010000005.1"/>
</dbReference>
<dbReference type="Pfam" id="PF00196">
    <property type="entry name" value="GerE"/>
    <property type="match status" value="1"/>
</dbReference>
<dbReference type="CDD" id="cd06170">
    <property type="entry name" value="LuxR_C_like"/>
    <property type="match status" value="1"/>
</dbReference>
<keyword evidence="4" id="KW-0804">Transcription</keyword>
<dbReference type="InterPro" id="IPR016032">
    <property type="entry name" value="Sig_transdc_resp-reg_C-effctor"/>
</dbReference>
<dbReference type="InterPro" id="IPR001789">
    <property type="entry name" value="Sig_transdc_resp-reg_receiver"/>
</dbReference>
<feature type="domain" description="Response regulatory" evidence="7">
    <location>
        <begin position="4"/>
        <end position="121"/>
    </location>
</feature>
<dbReference type="CDD" id="cd17535">
    <property type="entry name" value="REC_NarL-like"/>
    <property type="match status" value="1"/>
</dbReference>
<dbReference type="PANTHER" id="PTHR43214">
    <property type="entry name" value="TWO-COMPONENT RESPONSE REGULATOR"/>
    <property type="match status" value="1"/>
</dbReference>
<evidence type="ECO:0000256" key="4">
    <source>
        <dbReference type="ARBA" id="ARBA00023163"/>
    </source>
</evidence>
<keyword evidence="3 8" id="KW-0238">DNA-binding</keyword>
<dbReference type="PRINTS" id="PR00038">
    <property type="entry name" value="HTHLUXR"/>
</dbReference>
<keyword evidence="1 5" id="KW-0597">Phosphoprotein</keyword>
<evidence type="ECO:0000256" key="5">
    <source>
        <dbReference type="PROSITE-ProRule" id="PRU00169"/>
    </source>
</evidence>
<dbReference type="GO" id="GO:0000160">
    <property type="term" value="P:phosphorelay signal transduction system"/>
    <property type="evidence" value="ECO:0007669"/>
    <property type="project" value="InterPro"/>
</dbReference>
<dbReference type="PROSITE" id="PS00622">
    <property type="entry name" value="HTH_LUXR_1"/>
    <property type="match status" value="1"/>
</dbReference>
<dbReference type="SUPFAM" id="SSF46894">
    <property type="entry name" value="C-terminal effector domain of the bipartite response regulators"/>
    <property type="match status" value="1"/>
</dbReference>
<keyword evidence="2" id="KW-0805">Transcription regulation</keyword>
<sequence length="215" mass="23867">MTTRVVVADDEPMIRTVLRKILDAEPDICVVGEAENGRQAVELAGRLRPDVLLMDVRMPELDGLDATELILDIERQPPRILLLTIFDSDQYVYRALCAGATGFLLKRAEPEQIVHAVRVAALGDTLLFPASIRELAARYRPRRPLAISRQLTEREADVLRLMAQGLTNSEIAERLYITVGTVKTHIGNLLTKLNARDRTQAVIAAYESGFITPGP</sequence>
<evidence type="ECO:0000256" key="3">
    <source>
        <dbReference type="ARBA" id="ARBA00023125"/>
    </source>
</evidence>
<feature type="domain" description="HTH luxR-type" evidence="6">
    <location>
        <begin position="144"/>
        <end position="209"/>
    </location>
</feature>
<evidence type="ECO:0000256" key="1">
    <source>
        <dbReference type="ARBA" id="ARBA00022553"/>
    </source>
</evidence>
<name>A0A840P0K3_9ACTN</name>
<dbReference type="GO" id="GO:0006355">
    <property type="term" value="P:regulation of DNA-templated transcription"/>
    <property type="evidence" value="ECO:0007669"/>
    <property type="project" value="InterPro"/>
</dbReference>
<organism evidence="8 9">
    <name type="scientific">Thermocatellispora tengchongensis</name>
    <dbReference type="NCBI Taxonomy" id="1073253"/>
    <lineage>
        <taxon>Bacteria</taxon>
        <taxon>Bacillati</taxon>
        <taxon>Actinomycetota</taxon>
        <taxon>Actinomycetes</taxon>
        <taxon>Streptosporangiales</taxon>
        <taxon>Streptosporangiaceae</taxon>
        <taxon>Thermocatellispora</taxon>
    </lineage>
</organism>
<keyword evidence="9" id="KW-1185">Reference proteome</keyword>
<evidence type="ECO:0000259" key="6">
    <source>
        <dbReference type="PROSITE" id="PS50043"/>
    </source>
</evidence>
<evidence type="ECO:0000313" key="9">
    <source>
        <dbReference type="Proteomes" id="UP000578449"/>
    </source>
</evidence>
<evidence type="ECO:0000313" key="8">
    <source>
        <dbReference type="EMBL" id="MBB5132912.1"/>
    </source>
</evidence>
<evidence type="ECO:0000256" key="2">
    <source>
        <dbReference type="ARBA" id="ARBA00023015"/>
    </source>
</evidence>
<dbReference type="InterPro" id="IPR000792">
    <property type="entry name" value="Tscrpt_reg_LuxR_C"/>
</dbReference>
<gene>
    <name evidence="8" type="ORF">HNP84_002633</name>
</gene>
<dbReference type="SMART" id="SM00421">
    <property type="entry name" value="HTH_LUXR"/>
    <property type="match status" value="1"/>
</dbReference>
<proteinExistence type="predicted"/>
<dbReference type="Gene3D" id="3.40.50.2300">
    <property type="match status" value="1"/>
</dbReference>
<protein>
    <submittedName>
        <fullName evidence="8">DNA-binding NarL/FixJ family response regulator</fullName>
    </submittedName>
</protein>
<dbReference type="EMBL" id="JACHGN010000005">
    <property type="protein sequence ID" value="MBB5132912.1"/>
    <property type="molecule type" value="Genomic_DNA"/>
</dbReference>
<accession>A0A840P0K3</accession>
<dbReference type="AlphaFoldDB" id="A0A840P0K3"/>
<dbReference type="PROSITE" id="PS50110">
    <property type="entry name" value="RESPONSE_REGULATORY"/>
    <property type="match status" value="1"/>
</dbReference>
<dbReference type="GO" id="GO:0003677">
    <property type="term" value="F:DNA binding"/>
    <property type="evidence" value="ECO:0007669"/>
    <property type="project" value="UniProtKB-KW"/>
</dbReference>
<dbReference type="PANTHER" id="PTHR43214:SF24">
    <property type="entry name" value="TRANSCRIPTIONAL REGULATORY PROTEIN NARL-RELATED"/>
    <property type="match status" value="1"/>
</dbReference>
<dbReference type="PROSITE" id="PS50043">
    <property type="entry name" value="HTH_LUXR_2"/>
    <property type="match status" value="1"/>
</dbReference>
<dbReference type="InterPro" id="IPR011006">
    <property type="entry name" value="CheY-like_superfamily"/>
</dbReference>
<dbReference type="SUPFAM" id="SSF52172">
    <property type="entry name" value="CheY-like"/>
    <property type="match status" value="1"/>
</dbReference>
<comment type="caution">
    <text evidence="8">The sequence shown here is derived from an EMBL/GenBank/DDBJ whole genome shotgun (WGS) entry which is preliminary data.</text>
</comment>
<dbReference type="Proteomes" id="UP000578449">
    <property type="component" value="Unassembled WGS sequence"/>
</dbReference>
<dbReference type="Pfam" id="PF00072">
    <property type="entry name" value="Response_reg"/>
    <property type="match status" value="1"/>
</dbReference>
<dbReference type="InterPro" id="IPR058245">
    <property type="entry name" value="NreC/VraR/RcsB-like_REC"/>
</dbReference>
<evidence type="ECO:0000259" key="7">
    <source>
        <dbReference type="PROSITE" id="PS50110"/>
    </source>
</evidence>
<dbReference type="SMART" id="SM00448">
    <property type="entry name" value="REC"/>
    <property type="match status" value="1"/>
</dbReference>
<reference evidence="8 9" key="1">
    <citation type="submission" date="2020-08" db="EMBL/GenBank/DDBJ databases">
        <title>Genomic Encyclopedia of Type Strains, Phase IV (KMG-IV): sequencing the most valuable type-strain genomes for metagenomic binning, comparative biology and taxonomic classification.</title>
        <authorList>
            <person name="Goeker M."/>
        </authorList>
    </citation>
    <scope>NUCLEOTIDE SEQUENCE [LARGE SCALE GENOMIC DNA]</scope>
    <source>
        <strain evidence="8 9">DSM 45615</strain>
    </source>
</reference>
<dbReference type="InterPro" id="IPR039420">
    <property type="entry name" value="WalR-like"/>
</dbReference>